<proteinExistence type="predicted"/>
<reference evidence="1 2" key="1">
    <citation type="journal article" date="2018" name="Nat. Ecol. Evol.">
        <title>Pezizomycetes genomes reveal the molecular basis of ectomycorrhizal truffle lifestyle.</title>
        <authorList>
            <person name="Murat C."/>
            <person name="Payen T."/>
            <person name="Noel B."/>
            <person name="Kuo A."/>
            <person name="Morin E."/>
            <person name="Chen J."/>
            <person name="Kohler A."/>
            <person name="Krizsan K."/>
            <person name="Balestrini R."/>
            <person name="Da Silva C."/>
            <person name="Montanini B."/>
            <person name="Hainaut M."/>
            <person name="Levati E."/>
            <person name="Barry K.W."/>
            <person name="Belfiori B."/>
            <person name="Cichocki N."/>
            <person name="Clum A."/>
            <person name="Dockter R.B."/>
            <person name="Fauchery L."/>
            <person name="Guy J."/>
            <person name="Iotti M."/>
            <person name="Le Tacon F."/>
            <person name="Lindquist E.A."/>
            <person name="Lipzen A."/>
            <person name="Malagnac F."/>
            <person name="Mello A."/>
            <person name="Molinier V."/>
            <person name="Miyauchi S."/>
            <person name="Poulain J."/>
            <person name="Riccioni C."/>
            <person name="Rubini A."/>
            <person name="Sitrit Y."/>
            <person name="Splivallo R."/>
            <person name="Traeger S."/>
            <person name="Wang M."/>
            <person name="Zifcakova L."/>
            <person name="Wipf D."/>
            <person name="Zambonelli A."/>
            <person name="Paolocci F."/>
            <person name="Nowrousian M."/>
            <person name="Ottonello S."/>
            <person name="Baldrian P."/>
            <person name="Spatafora J.W."/>
            <person name="Henrissat B."/>
            <person name="Nagy L.G."/>
            <person name="Aury J.M."/>
            <person name="Wincker P."/>
            <person name="Grigoriev I.V."/>
            <person name="Bonfante P."/>
            <person name="Martin F.M."/>
        </authorList>
    </citation>
    <scope>NUCLEOTIDE SEQUENCE [LARGE SCALE GENOMIC DNA]</scope>
    <source>
        <strain evidence="1 2">CCBAS932</strain>
    </source>
</reference>
<sequence length="250" mass="28484">MSLYYVYMRWLRKTDERSGSWARQLLTCESRYVADEFFRACQDLKDNRGQPRFTKLERSTPQFWIYDTTDSEPWNALVDILCKSPLPASVEGRVMSTLLHDGVGREWPVAPVAAGRDWVNGNTYFVRNIRQPNLYWFDDGSNPGILYISNGGNKTKFRVVGTDMGSVKRVLIRSEVVRLEIPQSGNSPTRHLLCDYNNRLVCASGGGGWTFKFGDLLGRFGTRFIGKNQLGIYGAVTWGEGNDPDEWELC</sequence>
<name>A0A3N4KBP3_9PEZI</name>
<accession>A0A3N4KBP3</accession>
<evidence type="ECO:0000313" key="1">
    <source>
        <dbReference type="EMBL" id="RPB06888.1"/>
    </source>
</evidence>
<evidence type="ECO:0000313" key="2">
    <source>
        <dbReference type="Proteomes" id="UP000277580"/>
    </source>
</evidence>
<keyword evidence="2" id="KW-1185">Reference proteome</keyword>
<dbReference type="EMBL" id="ML119210">
    <property type="protein sequence ID" value="RPB06888.1"/>
    <property type="molecule type" value="Genomic_DNA"/>
</dbReference>
<dbReference type="AlphaFoldDB" id="A0A3N4KBP3"/>
<gene>
    <name evidence="1" type="ORF">P167DRAFT_540516</name>
</gene>
<organism evidence="1 2">
    <name type="scientific">Morchella conica CCBAS932</name>
    <dbReference type="NCBI Taxonomy" id="1392247"/>
    <lineage>
        <taxon>Eukaryota</taxon>
        <taxon>Fungi</taxon>
        <taxon>Dikarya</taxon>
        <taxon>Ascomycota</taxon>
        <taxon>Pezizomycotina</taxon>
        <taxon>Pezizomycetes</taxon>
        <taxon>Pezizales</taxon>
        <taxon>Morchellaceae</taxon>
        <taxon>Morchella</taxon>
    </lineage>
</organism>
<dbReference type="OrthoDB" id="5364171at2759"/>
<dbReference type="InParanoid" id="A0A3N4KBP3"/>
<dbReference type="Proteomes" id="UP000277580">
    <property type="component" value="Unassembled WGS sequence"/>
</dbReference>
<protein>
    <submittedName>
        <fullName evidence="1">Uncharacterized protein</fullName>
    </submittedName>
</protein>